<dbReference type="InterPro" id="IPR005748">
    <property type="entry name" value="DNA_mismatch_repair_MutS"/>
</dbReference>
<comment type="subcellular location">
    <subcellularLocation>
        <location evidence="1">Cell membrane</location>
        <topology evidence="1">Multi-pass membrane protein</topology>
    </subcellularLocation>
</comment>
<dbReference type="SUPFAM" id="SSF55271">
    <property type="entry name" value="DNA repair protein MutS, domain I"/>
    <property type="match status" value="1"/>
</dbReference>
<dbReference type="Gene3D" id="1.10.1420.10">
    <property type="match status" value="2"/>
</dbReference>
<dbReference type="Pfam" id="PF08335">
    <property type="entry name" value="GlnD_UR_UTase"/>
    <property type="match status" value="1"/>
</dbReference>
<comment type="caution">
    <text evidence="20">The sequence shown here is derived from an EMBL/GenBank/DDBJ whole genome shotgun (WGS) entry which is preliminary data.</text>
</comment>
<dbReference type="CDD" id="cd05401">
    <property type="entry name" value="NT_GlnE_GlnD_like"/>
    <property type="match status" value="1"/>
</dbReference>
<evidence type="ECO:0000256" key="5">
    <source>
        <dbReference type="ARBA" id="ARBA00022692"/>
    </source>
</evidence>
<proteinExistence type="inferred from homology"/>
<keyword evidence="14" id="KW-0238">DNA-binding</keyword>
<keyword evidence="3" id="KW-1003">Cell membrane</keyword>
<gene>
    <name evidence="20" type="ORF">SCF082_LOCUS24176</name>
</gene>
<comment type="similarity">
    <text evidence="2">Belongs to the DNA mismatch repair MutS family.</text>
</comment>
<evidence type="ECO:0000256" key="6">
    <source>
        <dbReference type="ARBA" id="ARBA00022695"/>
    </source>
</evidence>
<feature type="transmembrane region" description="Helical" evidence="18">
    <location>
        <begin position="1714"/>
        <end position="1735"/>
    </location>
</feature>
<feature type="transmembrane region" description="Helical" evidence="18">
    <location>
        <begin position="2137"/>
        <end position="2158"/>
    </location>
</feature>
<dbReference type="Gene3D" id="3.40.50.300">
    <property type="entry name" value="P-loop containing nucleotide triphosphate hydrolases"/>
    <property type="match status" value="1"/>
</dbReference>
<keyword evidence="6" id="KW-0548">Nucleotidyltransferase</keyword>
<evidence type="ECO:0000256" key="2">
    <source>
        <dbReference type="ARBA" id="ARBA00006271"/>
    </source>
</evidence>
<dbReference type="SMART" id="SM00534">
    <property type="entry name" value="MUTSac"/>
    <property type="match status" value="1"/>
</dbReference>
<keyword evidence="21" id="KW-1185">Reference proteome</keyword>
<dbReference type="PRINTS" id="PR01806">
    <property type="entry name" value="VIRFACTRMVIN"/>
</dbReference>
<evidence type="ECO:0000256" key="13">
    <source>
        <dbReference type="ARBA" id="ARBA00022989"/>
    </source>
</evidence>
<evidence type="ECO:0000256" key="9">
    <source>
        <dbReference type="ARBA" id="ARBA00022840"/>
    </source>
</evidence>
<dbReference type="NCBIfam" id="TIGR01070">
    <property type="entry name" value="mutS1"/>
    <property type="match status" value="1"/>
</dbReference>
<dbReference type="Proteomes" id="UP001642464">
    <property type="component" value="Unassembled WGS sequence"/>
</dbReference>
<evidence type="ECO:0000256" key="14">
    <source>
        <dbReference type="ARBA" id="ARBA00023125"/>
    </source>
</evidence>
<evidence type="ECO:0000313" key="21">
    <source>
        <dbReference type="Proteomes" id="UP001642464"/>
    </source>
</evidence>
<organism evidence="20 21">
    <name type="scientific">Durusdinium trenchii</name>
    <dbReference type="NCBI Taxonomy" id="1381693"/>
    <lineage>
        <taxon>Eukaryota</taxon>
        <taxon>Sar</taxon>
        <taxon>Alveolata</taxon>
        <taxon>Dinophyceae</taxon>
        <taxon>Suessiales</taxon>
        <taxon>Symbiodiniaceae</taxon>
        <taxon>Durusdinium</taxon>
    </lineage>
</organism>
<dbReference type="SUPFAM" id="SSF53150">
    <property type="entry name" value="DNA repair protein MutS, domain II"/>
    <property type="match status" value="1"/>
</dbReference>
<name>A0ABP0LRX3_9DINO</name>
<dbReference type="SUPFAM" id="SSF81901">
    <property type="entry name" value="HCP-like"/>
    <property type="match status" value="1"/>
</dbReference>
<dbReference type="SUPFAM" id="SSF48334">
    <property type="entry name" value="DNA repair protein MutS, domain III"/>
    <property type="match status" value="1"/>
</dbReference>
<keyword evidence="16" id="KW-0234">DNA repair</keyword>
<dbReference type="SUPFAM" id="SSF55021">
    <property type="entry name" value="ACT-like"/>
    <property type="match status" value="2"/>
</dbReference>
<evidence type="ECO:0000256" key="12">
    <source>
        <dbReference type="ARBA" id="ARBA00022984"/>
    </source>
</evidence>
<keyword evidence="12" id="KW-0573">Peptidoglycan synthesis</keyword>
<feature type="transmembrane region" description="Helical" evidence="18">
    <location>
        <begin position="1880"/>
        <end position="1900"/>
    </location>
</feature>
<dbReference type="InterPro" id="IPR011990">
    <property type="entry name" value="TPR-like_helical_dom_sf"/>
</dbReference>
<dbReference type="InterPro" id="IPR045865">
    <property type="entry name" value="ACT-like_dom_sf"/>
</dbReference>
<dbReference type="Pfam" id="PF00488">
    <property type="entry name" value="MutS_V"/>
    <property type="match status" value="1"/>
</dbReference>
<protein>
    <submittedName>
        <fullName evidence="20">DNA mismatch repair protein MutS</fullName>
    </submittedName>
</protein>
<evidence type="ECO:0000256" key="1">
    <source>
        <dbReference type="ARBA" id="ARBA00004651"/>
    </source>
</evidence>
<keyword evidence="11" id="KW-0133">Cell shape</keyword>
<feature type="transmembrane region" description="Helical" evidence="18">
    <location>
        <begin position="1848"/>
        <end position="1868"/>
    </location>
</feature>
<dbReference type="InterPro" id="IPR007861">
    <property type="entry name" value="DNA_mismatch_repair_MutS_clamp"/>
</dbReference>
<dbReference type="Pfam" id="PF01624">
    <property type="entry name" value="MutS_I"/>
    <property type="match status" value="1"/>
</dbReference>
<dbReference type="InterPro" id="IPR004268">
    <property type="entry name" value="MurJ"/>
</dbReference>
<feature type="transmembrane region" description="Helical" evidence="18">
    <location>
        <begin position="2083"/>
        <end position="2116"/>
    </location>
</feature>
<keyword evidence="9" id="KW-0067">ATP-binding</keyword>
<dbReference type="PANTHER" id="PTHR11361:SF34">
    <property type="entry name" value="DNA MISMATCH REPAIR PROTEIN MSH1, MITOCHONDRIAL"/>
    <property type="match status" value="1"/>
</dbReference>
<dbReference type="SUPFAM" id="SSF81593">
    <property type="entry name" value="Nucleotidyltransferase substrate binding subunit/domain"/>
    <property type="match status" value="1"/>
</dbReference>
<feature type="transmembrane region" description="Helical" evidence="18">
    <location>
        <begin position="1781"/>
        <end position="1804"/>
    </location>
</feature>
<evidence type="ECO:0000256" key="16">
    <source>
        <dbReference type="ARBA" id="ARBA00023204"/>
    </source>
</evidence>
<dbReference type="Pfam" id="PF05192">
    <property type="entry name" value="MutS_III"/>
    <property type="match status" value="1"/>
</dbReference>
<evidence type="ECO:0000259" key="19">
    <source>
        <dbReference type="PROSITE" id="PS51671"/>
    </source>
</evidence>
<feature type="transmembrane region" description="Helical" evidence="18">
    <location>
        <begin position="1920"/>
        <end position="1940"/>
    </location>
</feature>
<accession>A0ABP0LRX3</accession>
<dbReference type="Pfam" id="PF03023">
    <property type="entry name" value="MurJ"/>
    <property type="match status" value="2"/>
</dbReference>
<evidence type="ECO:0000256" key="3">
    <source>
        <dbReference type="ARBA" id="ARBA00022475"/>
    </source>
</evidence>
<evidence type="ECO:0000256" key="17">
    <source>
        <dbReference type="ARBA" id="ARBA00023268"/>
    </source>
</evidence>
<dbReference type="Pfam" id="PF05190">
    <property type="entry name" value="MutS_IV"/>
    <property type="match status" value="1"/>
</dbReference>
<dbReference type="InterPro" id="IPR043519">
    <property type="entry name" value="NT_sf"/>
</dbReference>
<evidence type="ECO:0000256" key="18">
    <source>
        <dbReference type="SAM" id="Phobius"/>
    </source>
</evidence>
<feature type="domain" description="ACT" evidence="19">
    <location>
        <begin position="1534"/>
        <end position="1615"/>
    </location>
</feature>
<dbReference type="InterPro" id="IPR010043">
    <property type="entry name" value="UTase/UR"/>
</dbReference>
<dbReference type="InterPro" id="IPR013546">
    <property type="entry name" value="PII_UdlTrfase/GS_AdlTrfase"/>
</dbReference>
<keyword evidence="8" id="KW-0227">DNA damage</keyword>
<feature type="transmembrane region" description="Helical" evidence="18">
    <location>
        <begin position="2170"/>
        <end position="2191"/>
    </location>
</feature>
<evidence type="ECO:0000256" key="7">
    <source>
        <dbReference type="ARBA" id="ARBA00022741"/>
    </source>
</evidence>
<keyword evidence="7" id="KW-0547">Nucleotide-binding</keyword>
<keyword evidence="17" id="KW-0511">Multifunctional enzyme</keyword>
<dbReference type="InterPro" id="IPR002912">
    <property type="entry name" value="ACT_dom"/>
</dbReference>
<feature type="transmembrane region" description="Helical" evidence="18">
    <location>
        <begin position="2003"/>
        <end position="2024"/>
    </location>
</feature>
<feature type="transmembrane region" description="Helical" evidence="18">
    <location>
        <begin position="1960"/>
        <end position="1982"/>
    </location>
</feature>
<dbReference type="Gene3D" id="3.30.420.110">
    <property type="entry name" value="MutS, connector domain"/>
    <property type="match status" value="1"/>
</dbReference>
<dbReference type="Gene3D" id="3.40.1170.10">
    <property type="entry name" value="DNA repair protein MutS, domain I"/>
    <property type="match status" value="1"/>
</dbReference>
<dbReference type="InterPro" id="IPR016151">
    <property type="entry name" value="DNA_mismatch_repair_MutS_N"/>
</dbReference>
<evidence type="ECO:0000256" key="10">
    <source>
        <dbReference type="ARBA" id="ARBA00022842"/>
    </source>
</evidence>
<evidence type="ECO:0000256" key="11">
    <source>
        <dbReference type="ARBA" id="ARBA00022960"/>
    </source>
</evidence>
<evidence type="ECO:0000256" key="8">
    <source>
        <dbReference type="ARBA" id="ARBA00022763"/>
    </source>
</evidence>
<sequence length="2206" mass="237464">MAQYFSIKEKSGDALLFYRMGDFYELFFDDAVTAAGVLDITLTKRGQHAGGAIPMCGVPFHSYESYLAKLIRAGFKVAICEQMENPAEAKKRGAKSVVRREIVRTITPGTIIEEALLDSRSNNFLSALSVLRGGEEASIAWVDVSTGELSVRSTNETSIASDLAVIAPKELIAPEGLDSDGWSEAITAFSNAGALTLWPLQQFDSAAGQRRIMEAFHVASLDGFGEFSRAECAALGALLSYVELTQAGRMPALQAPRRVSSSAAMAIDATTRGSLELTQGQTGGRKGSLLWAIDRTVTGAGARLLAARLAAPLTDVDVINARYDAVEYFLHTAELRGALRALLKKTPDVARSISRLSLERGGPRDLTAIRAALLSAREAAESIAEVKELGVAPASLKETVEALEDQRGEGFSALITLLNESLNEDPPYLARDGGFIAKGFDPGLDSVRMLRDESRRVIAGLEARYRELTGVKALKVKHNNVLGYFVETPPSHGDKMMAPPCDETFIHRQTLASAVRFTTGELADLDAKISRARDEAQARELELFEEIVGKVLEAREAVSGAGAALAEIDVYTGLAELALDENYVRPAIDDSVAFDIAGGRHPVVERALKASGDPNFVSNDCTLSENDATRLWLITGPNMAGKSTFLRQNALIAILAQAGSFVPAASAHIGVVDRVFSRVGASDELARGRSTFMVEMVETAAILHQATERSLVSLDEIGRGTSTFDGLSIAWAAIEHLHDASRCRGLFATHYHELTALSERLQRLVNMSMKEQRRAGGAVEELPLFAAAPAASASASSAAEEGGSELEAALEDVNPDGTALKRRIYRNIALLKVIAAILALGVAGTAHAEGADADSSIAMAAYESGDLHLAKQLLTPIALDGDLKAQKYIAYILLDANADADFDPERGVALLSDAARRGDYGALVKLETLRRDGFPYSPSLDDIIAIEINRAAAGDPVLAWRLAKRYEQGDGVVSSEREMKRWLEVAAAAPVSEFPKSGEAAYKLCVLNAGSDVDANLPAARAWCAQAAENGDVAAAVMLGRLAAIAVERAGQSYGAVGEFLREHLPLLRQEAFANKLRGDRLARHLAKAVDEIVSSLYALAPETDKPDGTIAICAVGGYGRRMLAPYSDIDLLILHSTDEEEKIRPLINFMLYPLWDSGMKIGYAVHSPKTASVFAKDDMIARTAYLDARFLCGSKTLFADFQNRFEKLRRRSASEFVAAKLLEQEQRQIKAGETRYLVEPDVKEGKGGLRDLQMLHWLYKYVFGGEIGASAAIDKIMDPQERRALAKAERFLWSVRAHLHDLRGRADEKLTFDVQPQIAERLGYADRTDMTAAERLMKHYFLNAVEIGRLTRVLCALFEGILTQTEDPDEAKLAGWGAARHMLLIRTAERRNLTEAHAIATFAKEVGSRERLDLILVISVCHLRIVSDRSWDEMTRKRITELYEAALAWFEGDEDALRARLAKRAAFARSAAKSRLAGWDDKKKEAFLSRLTEHMLQSVDPDILVRFAHLTDAAEKDRADAAVKVTPRDGDLEAIVYADDRKGLLADLAGAVAAAGMSVRLMQAFTTQDGKALDIFTVQSSDGAALDDMAQAGRLHGALLEAAQETLSAPPAPGRRFGDRQHIFSVNSAVRIELEASEDASVIETEGLDRPGLLYELAKAVSDLGVTITSAHIATYGQTGGRQSTMSANLFKSLATVSGMTMISRVLGFARQILIAGVIGAGGSPVADAFWAAFRLPNMFRRLFAEGAFHAAFIPLFQGKQVGEGDAAAKQFAEEVLASLVFILTLLTALVEIAAPLFVYLLASGFENDPAKFDLATLYTRIMFPYLIMMSLVGLISGILNSLGRFAVAAAAPLALNFCLITAILIFANAETEITGQAASWAVFAGGLLQLAMVVIGAARQGYVLRLRAPKLTPGVKRLFALGAPGFISAGAVQINLIIGTNIASREPGAVSWLMNADQLYQLPLAIIGIALGVVLLPLLSRRVKEGDEVGAARAIDRSLELSALLCFPAAIAFVIMAAPVMATSCSVNADCLAPKSDNASLATPRNKASQIGARQSAFTEHDVAMTGADTKTPMHYALIAIAVNTVLALALFPVLGFISVPIATAIAAWVQVILLAQKLYRKRQFQPGGRLAERLVRIIAATAGLAVMLHFSMSYTDELAAIFWGRDWVGVVLISGAGALFYGLLAFLLGAARASDYKAITGKA</sequence>
<dbReference type="InterPro" id="IPR000432">
    <property type="entry name" value="DNA_mismatch_repair_MutS_C"/>
</dbReference>
<keyword evidence="4" id="KW-0808">Transferase</keyword>
<dbReference type="InterPro" id="IPR036678">
    <property type="entry name" value="MutS_con_dom_sf"/>
</dbReference>
<keyword evidence="15 18" id="KW-0472">Membrane</keyword>
<dbReference type="NCBIfam" id="NF003810">
    <property type="entry name" value="PRK05399.1"/>
    <property type="match status" value="1"/>
</dbReference>
<keyword evidence="10" id="KW-0460">Magnesium</keyword>
<reference evidence="20 21" key="1">
    <citation type="submission" date="2024-02" db="EMBL/GenBank/DDBJ databases">
        <authorList>
            <person name="Chen Y."/>
            <person name="Shah S."/>
            <person name="Dougan E. K."/>
            <person name="Thang M."/>
            <person name="Chan C."/>
        </authorList>
    </citation>
    <scope>NUCLEOTIDE SEQUENCE [LARGE SCALE GENOMIC DNA]</scope>
</reference>
<dbReference type="InterPro" id="IPR007696">
    <property type="entry name" value="DNA_mismatch_repair_MutS_core"/>
</dbReference>
<evidence type="ECO:0000256" key="4">
    <source>
        <dbReference type="ARBA" id="ARBA00022679"/>
    </source>
</evidence>
<dbReference type="SMART" id="SM00533">
    <property type="entry name" value="MUTSd"/>
    <property type="match status" value="1"/>
</dbReference>
<evidence type="ECO:0000256" key="15">
    <source>
        <dbReference type="ARBA" id="ARBA00023136"/>
    </source>
</evidence>
<dbReference type="InterPro" id="IPR007860">
    <property type="entry name" value="DNA_mmatch_repair_MutS_con_dom"/>
</dbReference>
<dbReference type="CDD" id="cd13123">
    <property type="entry name" value="MATE_MurJ_like"/>
    <property type="match status" value="1"/>
</dbReference>
<dbReference type="NCBIfam" id="TIGR01695">
    <property type="entry name" value="murJ_mviN"/>
    <property type="match status" value="1"/>
</dbReference>
<dbReference type="Pfam" id="PF05188">
    <property type="entry name" value="MutS_II"/>
    <property type="match status" value="1"/>
</dbReference>
<feature type="transmembrane region" description="Helical" evidence="18">
    <location>
        <begin position="1824"/>
        <end position="1841"/>
    </location>
</feature>
<keyword evidence="13 18" id="KW-1133">Transmembrane helix</keyword>
<dbReference type="Gene3D" id="1.25.40.10">
    <property type="entry name" value="Tetratricopeptide repeat domain"/>
    <property type="match status" value="1"/>
</dbReference>
<dbReference type="PROSITE" id="PS51671">
    <property type="entry name" value="ACT"/>
    <property type="match status" value="1"/>
</dbReference>
<dbReference type="InterPro" id="IPR027417">
    <property type="entry name" value="P-loop_NTPase"/>
</dbReference>
<keyword evidence="5 18" id="KW-0812">Transmembrane</keyword>
<dbReference type="SUPFAM" id="SSF81301">
    <property type="entry name" value="Nucleotidyltransferase"/>
    <property type="match status" value="1"/>
</dbReference>
<dbReference type="EMBL" id="CAXAMM010017779">
    <property type="protein sequence ID" value="CAK9041935.1"/>
    <property type="molecule type" value="Genomic_DNA"/>
</dbReference>
<dbReference type="HAMAP" id="MF_00277">
    <property type="entry name" value="PII_uridylyl_transf"/>
    <property type="match status" value="1"/>
</dbReference>
<dbReference type="HAMAP" id="MF_02078">
    <property type="entry name" value="MurJ_MviN"/>
    <property type="match status" value="1"/>
</dbReference>
<dbReference type="InterPro" id="IPR007695">
    <property type="entry name" value="DNA_mismatch_repair_MutS-lik_N"/>
</dbReference>
<dbReference type="InterPro" id="IPR045076">
    <property type="entry name" value="MutS"/>
</dbReference>
<dbReference type="InterPro" id="IPR036187">
    <property type="entry name" value="DNA_mismatch_repair_MutS_sf"/>
</dbReference>
<evidence type="ECO:0000313" key="20">
    <source>
        <dbReference type="EMBL" id="CAK9041935.1"/>
    </source>
</evidence>
<dbReference type="PANTHER" id="PTHR11361">
    <property type="entry name" value="DNA MISMATCH REPAIR PROTEIN MUTS FAMILY MEMBER"/>
    <property type="match status" value="1"/>
</dbReference>
<dbReference type="SUPFAM" id="SSF52540">
    <property type="entry name" value="P-loop containing nucleoside triphosphate hydrolases"/>
    <property type="match status" value="1"/>
</dbReference>